<comment type="caution">
    <text evidence="1">The sequence shown here is derived from an EMBL/GenBank/DDBJ whole genome shotgun (WGS) entry which is preliminary data.</text>
</comment>
<gene>
    <name evidence="1" type="ORF">BLS_009884</name>
</gene>
<protein>
    <submittedName>
        <fullName evidence="1">Uncharacterized protein</fullName>
    </submittedName>
</protein>
<name>A0A8H3UXX9_VENIN</name>
<dbReference type="AlphaFoldDB" id="A0A8H3UXX9"/>
<organism evidence="1 2">
    <name type="scientific">Venturia inaequalis</name>
    <name type="common">Apple scab fungus</name>
    <dbReference type="NCBI Taxonomy" id="5025"/>
    <lineage>
        <taxon>Eukaryota</taxon>
        <taxon>Fungi</taxon>
        <taxon>Dikarya</taxon>
        <taxon>Ascomycota</taxon>
        <taxon>Pezizomycotina</taxon>
        <taxon>Dothideomycetes</taxon>
        <taxon>Pleosporomycetidae</taxon>
        <taxon>Venturiales</taxon>
        <taxon>Venturiaceae</taxon>
        <taxon>Venturia</taxon>
    </lineage>
</organism>
<dbReference type="Proteomes" id="UP000433883">
    <property type="component" value="Unassembled WGS sequence"/>
</dbReference>
<evidence type="ECO:0000313" key="2">
    <source>
        <dbReference type="Proteomes" id="UP000433883"/>
    </source>
</evidence>
<dbReference type="EMBL" id="WNWQ01000094">
    <property type="protein sequence ID" value="KAE9979352.1"/>
    <property type="molecule type" value="Genomic_DNA"/>
</dbReference>
<sequence>MKRRVYQGVLYNMEPSWQERFDRKSGLRHSRGPKIGRDLATSVYPAPTCFKYKSSLFIDIMEDDAMNDDGTEDLSLLGECFVEKEESSTAACTVTKVRIFCGTTLIQSTEMRKWIYPNPFDNSPGFNALERTEEEWPSLAWDGSVVEPDVPEAVDVTLRLYSSVGLDEDNHESQYGFLGSGEERTYVHHAKRYMYGADDHLYPETEWNGGVYYYQHPRSHWHNTKSEDGTVLEFNALIRNDQEWPSLSSHPPDDFSERTFHPFSKLPPELQVMVLERSDLVFNTPKHGEFQ</sequence>
<evidence type="ECO:0000313" key="1">
    <source>
        <dbReference type="EMBL" id="KAE9979352.1"/>
    </source>
</evidence>
<proteinExistence type="predicted"/>
<accession>A0A8H3UXX9</accession>
<reference evidence="1 2" key="1">
    <citation type="submission" date="2019-11" db="EMBL/GenBank/DDBJ databases">
        <title>Venturia inaequalis Genome Resource.</title>
        <authorList>
            <person name="Lichtner F.J."/>
        </authorList>
    </citation>
    <scope>NUCLEOTIDE SEQUENCE [LARGE SCALE GENOMIC DNA]</scope>
    <source>
        <strain evidence="1">Bline_iso_100314</strain>
    </source>
</reference>